<dbReference type="Pfam" id="PF00082">
    <property type="entry name" value="Peptidase_S8"/>
    <property type="match status" value="1"/>
</dbReference>
<evidence type="ECO:0000313" key="11">
    <source>
        <dbReference type="Proteomes" id="UP000696294"/>
    </source>
</evidence>
<dbReference type="InterPro" id="IPR015500">
    <property type="entry name" value="Peptidase_S8_subtilisin-rel"/>
</dbReference>
<dbReference type="InterPro" id="IPR046450">
    <property type="entry name" value="PA_dom_sf"/>
</dbReference>
<dbReference type="InterPro" id="IPR000209">
    <property type="entry name" value="Peptidase_S8/S53_dom"/>
</dbReference>
<keyword evidence="2 5" id="KW-0645">Protease</keyword>
<feature type="active site" description="Charge relay system" evidence="5">
    <location>
        <position position="241"/>
    </location>
</feature>
<evidence type="ECO:0000256" key="8">
    <source>
        <dbReference type="SAM" id="SignalP"/>
    </source>
</evidence>
<feature type="chain" id="PRO_5046915035" evidence="8">
    <location>
        <begin position="32"/>
        <end position="1275"/>
    </location>
</feature>
<dbReference type="InterPro" id="IPR023827">
    <property type="entry name" value="Peptidase_S8_Asp-AS"/>
</dbReference>
<evidence type="ECO:0000256" key="3">
    <source>
        <dbReference type="ARBA" id="ARBA00022801"/>
    </source>
</evidence>
<dbReference type="PRINTS" id="PR00723">
    <property type="entry name" value="SUBTILISIN"/>
</dbReference>
<dbReference type="PROSITE" id="PS51892">
    <property type="entry name" value="SUBTILASE"/>
    <property type="match status" value="1"/>
</dbReference>
<feature type="signal peptide" evidence="8">
    <location>
        <begin position="1"/>
        <end position="31"/>
    </location>
</feature>
<dbReference type="Proteomes" id="UP000696294">
    <property type="component" value="Unassembled WGS sequence"/>
</dbReference>
<feature type="active site" description="Charge relay system" evidence="5">
    <location>
        <position position="273"/>
    </location>
</feature>
<evidence type="ECO:0000256" key="6">
    <source>
        <dbReference type="RuleBase" id="RU003355"/>
    </source>
</evidence>
<evidence type="ECO:0000313" key="10">
    <source>
        <dbReference type="EMBL" id="NJP93788.1"/>
    </source>
</evidence>
<keyword evidence="11" id="KW-1185">Reference proteome</keyword>
<dbReference type="PROSITE" id="PS00138">
    <property type="entry name" value="SUBTILASE_SER"/>
    <property type="match status" value="1"/>
</dbReference>
<evidence type="ECO:0000256" key="5">
    <source>
        <dbReference type="PROSITE-ProRule" id="PRU01240"/>
    </source>
</evidence>
<dbReference type="InterPro" id="IPR036852">
    <property type="entry name" value="Peptidase_S8/S53_dom_sf"/>
</dbReference>
<sequence>MPPLPSPLTAALSSLALVLAAVGVAPWPAHAAPPPQAAAPVDTGTAPGPATLTLITGDVVEYAPGEDGGPPAIVVRPAPRPDGAAVTFATLPSKDGGHLVMPSDAAGMVAAGTLDEELFDVETLARDQRTDAIPLLVTYAGDPAPATLSRSASALPAGENVRVLDSINGVAMSVDTGAAAAFWAGLRTDRPSAQRSASGPAKVWLDRKTHASLDQSVPLIGAPKAWEMGYDGKGVKVAVLDSGIDTNHPDFAGRISATRNFSPTSGIADKVGHGTHVASTIAGAGETYRGVAPAATLLVGKVLDDNGDGMSSSTIAGMQWAAEQGAAVVNLSLGWCCGDGTDPISQAVNTLTRKHGTLFVAAAGNGYAALAVNSPAAADEALAVGGVDKVTGTELGDFSSRGPRLGDAAVKPNLVAPGVDIVAARAAGATMPGIPGNDRYLMASGTSMASPHVAGAAAILAQQHPEWRAAELRDALTSTAVRADGLNWFDQGSGRVDVARAVTQTVFATSAVDFRKLDGPATRQITYRNLGAEPVTLALSLLTRGWSGNPAPDGAVQLGADSVTVPANGTATVDLTAHPRAGARGVYGGWVTAQAGEARVVTPFSYYAEAVKHSVKVSLVNSYGTKEFYSRYAYQRPAVTVFPVKLPASPEDPFTSYRFSSLSTDYAGNGEFRLPAGEYELFGSLYERRLANRETLVIKTVDVDGDETVTLDARDTVRIRPDPPKPADGAGTVRYQHNPDPNDPDDHPTGFSMYWSVSGGYDLYVTPVAPPRTGTSRLAHQWAMEPPVLSKVEAGDLTLHPAYSPDSMRALTAPATHPIVSVGRGRAEDFDGVDVTGKIVLAGVPAGDAARPYASAAEAMDAAGAEAARRGAVGILGYLDVDGGRARVPDGPSLRLGLSAAEGRAVRTALDRGALSLRLEPYAGPDVVYNLRYDSPGQMPARPPKVKMKDLVRVDATYHADKANAQMRANILTTTVEPFVLVSINNQPIRSQRRTEYYGPATGGVIWTREITNESLTLKTDDLFTRREHRLTDRWFKAPLVPGAADVPAGHPVALPCGLCRDGDRFVPGEQWRDSDSRHYSDPNPVTSAAKLFVDGQEAATIQGYRPRYFTVPGKAGTYRLESTDTTGRTLSRRVSTTRSFASTPPAGTPRGYTCSSGTSCAFQPALQFAYDLPLDLLNRAASGRHFTFELRAGAHSTLRRAPEVRRVAVEYSVDDGATWRPAQRVVSRGDGRYRVEVTHPALADTSGYVSLRVTASDAAGGSATQTIERAYGLT</sequence>
<proteinExistence type="inferred from homology"/>
<dbReference type="PROSITE" id="PS00137">
    <property type="entry name" value="SUBTILASE_HIS"/>
    <property type="match status" value="1"/>
</dbReference>
<dbReference type="EMBL" id="JAATEP010000025">
    <property type="protein sequence ID" value="NJP93788.1"/>
    <property type="molecule type" value="Genomic_DNA"/>
</dbReference>
<feature type="active site" description="Charge relay system" evidence="5">
    <location>
        <position position="447"/>
    </location>
</feature>
<feature type="region of interest" description="Disordered" evidence="7">
    <location>
        <begin position="717"/>
        <end position="748"/>
    </location>
</feature>
<dbReference type="SUPFAM" id="SSF52025">
    <property type="entry name" value="PA domain"/>
    <property type="match status" value="1"/>
</dbReference>
<dbReference type="Gene3D" id="3.50.30.30">
    <property type="match status" value="1"/>
</dbReference>
<keyword evidence="3 5" id="KW-0378">Hydrolase</keyword>
<dbReference type="InterPro" id="IPR050131">
    <property type="entry name" value="Peptidase_S8_subtilisin-like"/>
</dbReference>
<evidence type="ECO:0000256" key="1">
    <source>
        <dbReference type="ARBA" id="ARBA00011073"/>
    </source>
</evidence>
<dbReference type="PANTHER" id="PTHR43806">
    <property type="entry name" value="PEPTIDASE S8"/>
    <property type="match status" value="1"/>
</dbReference>
<evidence type="ECO:0000256" key="7">
    <source>
        <dbReference type="SAM" id="MobiDB-lite"/>
    </source>
</evidence>
<dbReference type="SUPFAM" id="SSF52743">
    <property type="entry name" value="Subtilisin-like"/>
    <property type="match status" value="1"/>
</dbReference>
<keyword evidence="4 5" id="KW-0720">Serine protease</keyword>
<organism evidence="10 11">
    <name type="scientific">Nonomuraea composti</name>
    <dbReference type="NCBI Taxonomy" id="2720023"/>
    <lineage>
        <taxon>Bacteria</taxon>
        <taxon>Bacillati</taxon>
        <taxon>Actinomycetota</taxon>
        <taxon>Actinomycetes</taxon>
        <taxon>Streptosporangiales</taxon>
        <taxon>Streptosporangiaceae</taxon>
        <taxon>Nonomuraea</taxon>
    </lineage>
</organism>
<protein>
    <submittedName>
        <fullName evidence="10">S8 family serine peptidase</fullName>
    </submittedName>
</protein>
<dbReference type="Gene3D" id="3.40.50.200">
    <property type="entry name" value="Peptidase S8/S53 domain"/>
    <property type="match status" value="1"/>
</dbReference>
<comment type="similarity">
    <text evidence="1 5 6">Belongs to the peptidase S8 family.</text>
</comment>
<dbReference type="RefSeq" id="WP_168014146.1">
    <property type="nucleotide sequence ID" value="NZ_JAATEP010000025.1"/>
</dbReference>
<dbReference type="InterPro" id="IPR023828">
    <property type="entry name" value="Peptidase_S8_Ser-AS"/>
</dbReference>
<evidence type="ECO:0000259" key="9">
    <source>
        <dbReference type="Pfam" id="PF00082"/>
    </source>
</evidence>
<evidence type="ECO:0000256" key="2">
    <source>
        <dbReference type="ARBA" id="ARBA00022670"/>
    </source>
</evidence>
<dbReference type="PROSITE" id="PS00136">
    <property type="entry name" value="SUBTILASE_ASP"/>
    <property type="match status" value="1"/>
</dbReference>
<reference evidence="10 11" key="1">
    <citation type="submission" date="2020-03" db="EMBL/GenBank/DDBJ databases">
        <title>WGS of actinomycetes isolated from Thailand.</title>
        <authorList>
            <person name="Thawai C."/>
        </authorList>
    </citation>
    <scope>NUCLEOTIDE SEQUENCE [LARGE SCALE GENOMIC DNA]</scope>
    <source>
        <strain evidence="10 11">FMUSA5-5</strain>
    </source>
</reference>
<gene>
    <name evidence="10" type="ORF">HCN51_30830</name>
</gene>
<dbReference type="PANTHER" id="PTHR43806:SF65">
    <property type="entry name" value="SERINE PROTEASE APRX"/>
    <property type="match status" value="1"/>
</dbReference>
<accession>A0ABX1B7I0</accession>
<dbReference type="InterPro" id="IPR022398">
    <property type="entry name" value="Peptidase_S8_His-AS"/>
</dbReference>
<keyword evidence="8" id="KW-0732">Signal</keyword>
<name>A0ABX1B7I0_9ACTN</name>
<comment type="caution">
    <text evidence="10">The sequence shown here is derived from an EMBL/GenBank/DDBJ whole genome shotgun (WGS) entry which is preliminary data.</text>
</comment>
<evidence type="ECO:0000256" key="4">
    <source>
        <dbReference type="ARBA" id="ARBA00022825"/>
    </source>
</evidence>
<feature type="domain" description="Peptidase S8/S53" evidence="9">
    <location>
        <begin position="232"/>
        <end position="487"/>
    </location>
</feature>